<accession>C8VL90</accession>
<evidence type="ECO:0000259" key="5">
    <source>
        <dbReference type="PROSITE" id="PS51387"/>
    </source>
</evidence>
<comment type="similarity">
    <text evidence="1">Belongs to the oxygen-dependent FAD-linked oxidoreductase family.</text>
</comment>
<keyword evidence="3" id="KW-0274">FAD</keyword>
<protein>
    <recommendedName>
        <fullName evidence="5">FAD-binding PCMH-type domain-containing protein</fullName>
    </recommendedName>
</protein>
<dbReference type="AlphaFoldDB" id="Q5ARW6"/>
<dbReference type="EMBL" id="BN001307">
    <property type="protein sequence ID" value="CBF84557.1"/>
    <property type="molecule type" value="Genomic_DNA"/>
</dbReference>
<sequence>MDTREKALANLHAAGLSDILYLPSSDVYSARVESYWSLTAQLKPWAIVRPRNTEEVSKAVKAIVATPDVKFAIRSGGHMQWPGANNIVNGITIDLGLMNSTTYDPETGIASIQPGGTWAKSYQELEKQGRMVAGGREGKVGIGGLLTGGGKTFYTCRNGFACDQVVNYELVLADGSISNANSTTNPDLFRALKGGGNNFGVVTRFDMTTFSAVDVWDCTITYPKKATLQLSEAIVDLTKNLAAYPDDHILAMWTYLPKTEEHFVMVNMMNLEGVKEARTLEKFLGIPEQMNRVDTTVSVATKLTSFVVPSGKYDTWYTTTFKADPQIILKSASVFESLVSALKNQVPYSNFYTQIVLQPLPVSFGAHSTARGGNMMGLDQMKVDCVLLVWAVEVDTPELNANVAGPTLKSAIEKIETYARSVKGDVGFRYLNYCDKEQDALGSYGEENVRHMKEVAVFSEKVAEDVVRLS</sequence>
<dbReference type="PANTHER" id="PTHR42973:SF53">
    <property type="entry name" value="FAD-BINDING PCMH-TYPE DOMAIN-CONTAINING PROTEIN-RELATED"/>
    <property type="match status" value="1"/>
</dbReference>
<evidence type="ECO:0000313" key="6">
    <source>
        <dbReference type="EMBL" id="CBF84557.1"/>
    </source>
</evidence>
<dbReference type="GO" id="GO:0071949">
    <property type="term" value="F:FAD binding"/>
    <property type="evidence" value="ECO:0007669"/>
    <property type="project" value="InterPro"/>
</dbReference>
<dbReference type="RefSeq" id="XP_682233.1">
    <property type="nucleotide sequence ID" value="XM_677141.1"/>
</dbReference>
<dbReference type="Pfam" id="PF01565">
    <property type="entry name" value="FAD_binding_4"/>
    <property type="match status" value="1"/>
</dbReference>
<feature type="domain" description="FAD-binding PCMH-type" evidence="5">
    <location>
        <begin position="40"/>
        <end position="212"/>
    </location>
</feature>
<evidence type="ECO:0000313" key="7">
    <source>
        <dbReference type="Proteomes" id="UP000000560"/>
    </source>
</evidence>
<evidence type="ECO:0000256" key="3">
    <source>
        <dbReference type="ARBA" id="ARBA00022827"/>
    </source>
</evidence>
<dbReference type="Gene3D" id="3.30.465.10">
    <property type="match status" value="1"/>
</dbReference>
<proteinExistence type="inferred from homology"/>
<dbReference type="SUPFAM" id="SSF56176">
    <property type="entry name" value="FAD-binding/transporter-associated domain-like"/>
    <property type="match status" value="1"/>
</dbReference>
<dbReference type="KEGG" id="ani:ANIA_08964"/>
<keyword evidence="2" id="KW-0285">Flavoprotein</keyword>
<dbReference type="Proteomes" id="UP000000560">
    <property type="component" value="Chromosome VII"/>
</dbReference>
<name>Q5ARW6_EMENI</name>
<accession>Q5ARW6</accession>
<dbReference type="InterPro" id="IPR050416">
    <property type="entry name" value="FAD-linked_Oxidoreductase"/>
</dbReference>
<dbReference type="InterPro" id="IPR016166">
    <property type="entry name" value="FAD-bd_PCMH"/>
</dbReference>
<dbReference type="GeneID" id="2868217"/>
<dbReference type="InterPro" id="IPR036318">
    <property type="entry name" value="FAD-bd_PCMH-like_sf"/>
</dbReference>
<dbReference type="PROSITE" id="PS51387">
    <property type="entry name" value="FAD_PCMH"/>
    <property type="match status" value="1"/>
</dbReference>
<dbReference type="OMA" id="YWSLTAQ"/>
<organism evidence="6 7">
    <name type="scientific">Emericella nidulans (strain FGSC A4 / ATCC 38163 / CBS 112.46 / NRRL 194 / M139)</name>
    <name type="common">Aspergillus nidulans</name>
    <dbReference type="NCBI Taxonomy" id="227321"/>
    <lineage>
        <taxon>Eukaryota</taxon>
        <taxon>Fungi</taxon>
        <taxon>Dikarya</taxon>
        <taxon>Ascomycota</taxon>
        <taxon>Pezizomycotina</taxon>
        <taxon>Eurotiomycetes</taxon>
        <taxon>Eurotiomycetidae</taxon>
        <taxon>Eurotiales</taxon>
        <taxon>Aspergillaceae</taxon>
        <taxon>Aspergillus</taxon>
        <taxon>Aspergillus subgen. Nidulantes</taxon>
    </lineage>
</organism>
<dbReference type="InParanoid" id="Q5ARW6"/>
<reference evidence="7" key="2">
    <citation type="journal article" date="2009" name="Fungal Genet. Biol.">
        <title>The 2008 update of the Aspergillus nidulans genome annotation: a community effort.</title>
        <authorList>
            <person name="Wortman J.R."/>
            <person name="Gilsenan J.M."/>
            <person name="Joardar V."/>
            <person name="Deegan J."/>
            <person name="Clutterbuck J."/>
            <person name="Andersen M.R."/>
            <person name="Archer D."/>
            <person name="Bencina M."/>
            <person name="Braus G."/>
            <person name="Coutinho P."/>
            <person name="von Dohren H."/>
            <person name="Doonan J."/>
            <person name="Driessen A.J."/>
            <person name="Durek P."/>
            <person name="Espeso E."/>
            <person name="Fekete E."/>
            <person name="Flipphi M."/>
            <person name="Estrada C.G."/>
            <person name="Geysens S."/>
            <person name="Goldman G."/>
            <person name="de Groot P.W."/>
            <person name="Hansen K."/>
            <person name="Harris S.D."/>
            <person name="Heinekamp T."/>
            <person name="Helmstaedt K."/>
            <person name="Henrissat B."/>
            <person name="Hofmann G."/>
            <person name="Homan T."/>
            <person name="Horio T."/>
            <person name="Horiuchi H."/>
            <person name="James S."/>
            <person name="Jones M."/>
            <person name="Karaffa L."/>
            <person name="Karanyi Z."/>
            <person name="Kato M."/>
            <person name="Keller N."/>
            <person name="Kelly D.E."/>
            <person name="Kiel J.A."/>
            <person name="Kim J.M."/>
            <person name="van der Klei I.J."/>
            <person name="Klis F.M."/>
            <person name="Kovalchuk A."/>
            <person name="Krasevec N."/>
            <person name="Kubicek C.P."/>
            <person name="Liu B."/>
            <person name="Maccabe A."/>
            <person name="Meyer V."/>
            <person name="Mirabito P."/>
            <person name="Miskei M."/>
            <person name="Mos M."/>
            <person name="Mullins J."/>
            <person name="Nelson D.R."/>
            <person name="Nielsen J."/>
            <person name="Oakley B.R."/>
            <person name="Osmani S.A."/>
            <person name="Pakula T."/>
            <person name="Paszewski A."/>
            <person name="Paulsen I."/>
            <person name="Pilsyk S."/>
            <person name="Pocsi I."/>
            <person name="Punt P.J."/>
            <person name="Ram A.F."/>
            <person name="Ren Q."/>
            <person name="Robellet X."/>
            <person name="Robson G."/>
            <person name="Seiboth B."/>
            <person name="van Solingen P."/>
            <person name="Specht T."/>
            <person name="Sun J."/>
            <person name="Taheri-Talesh N."/>
            <person name="Takeshita N."/>
            <person name="Ussery D."/>
            <person name="vanKuyk P.A."/>
            <person name="Visser H."/>
            <person name="van de Vondervoort P.J."/>
            <person name="de Vries R.P."/>
            <person name="Walton J."/>
            <person name="Xiang X."/>
            <person name="Xiong Y."/>
            <person name="Zeng A.P."/>
            <person name="Brandt B.W."/>
            <person name="Cornell M.J."/>
            <person name="van den Hondel C.A."/>
            <person name="Visser J."/>
            <person name="Oliver S.G."/>
            <person name="Turner G."/>
        </authorList>
    </citation>
    <scope>GENOME REANNOTATION</scope>
    <source>
        <strain evidence="7">FGSC A4 / ATCC 38163 / CBS 112.46 / NRRL 194 / M139</strain>
    </source>
</reference>
<keyword evidence="4" id="KW-0560">Oxidoreductase</keyword>
<evidence type="ECO:0000256" key="4">
    <source>
        <dbReference type="ARBA" id="ARBA00023002"/>
    </source>
</evidence>
<reference evidence="7" key="1">
    <citation type="journal article" date="2005" name="Nature">
        <title>Sequencing of Aspergillus nidulans and comparative analysis with A. fumigatus and A. oryzae.</title>
        <authorList>
            <person name="Galagan J.E."/>
            <person name="Calvo S.E."/>
            <person name="Cuomo C."/>
            <person name="Ma L.J."/>
            <person name="Wortman J.R."/>
            <person name="Batzoglou S."/>
            <person name="Lee S.I."/>
            <person name="Basturkmen M."/>
            <person name="Spevak C.C."/>
            <person name="Clutterbuck J."/>
            <person name="Kapitonov V."/>
            <person name="Jurka J."/>
            <person name="Scazzocchio C."/>
            <person name="Farman M."/>
            <person name="Butler J."/>
            <person name="Purcell S."/>
            <person name="Harris S."/>
            <person name="Braus G.H."/>
            <person name="Draht O."/>
            <person name="Busch S."/>
            <person name="D'Enfert C."/>
            <person name="Bouchier C."/>
            <person name="Goldman G.H."/>
            <person name="Bell-Pedersen D."/>
            <person name="Griffiths-Jones S."/>
            <person name="Doonan J.H."/>
            <person name="Yu J."/>
            <person name="Vienken K."/>
            <person name="Pain A."/>
            <person name="Freitag M."/>
            <person name="Selker E.U."/>
            <person name="Archer D.B."/>
            <person name="Penalva M.A."/>
            <person name="Oakley B.R."/>
            <person name="Momany M."/>
            <person name="Tanaka T."/>
            <person name="Kumagai T."/>
            <person name="Asai K."/>
            <person name="Machida M."/>
            <person name="Nierman W.C."/>
            <person name="Denning D.W."/>
            <person name="Caddick M."/>
            <person name="Hynes M."/>
            <person name="Paoletti M."/>
            <person name="Fischer R."/>
            <person name="Miller B."/>
            <person name="Dyer P."/>
            <person name="Sachs M.S."/>
            <person name="Osmani S.A."/>
            <person name="Birren B.W."/>
        </authorList>
    </citation>
    <scope>NUCLEOTIDE SEQUENCE [LARGE SCALE GENOMIC DNA]</scope>
    <source>
        <strain evidence="7">FGSC A4 / ATCC 38163 / CBS 112.46 / NRRL 194 / M139</strain>
    </source>
</reference>
<evidence type="ECO:0000256" key="2">
    <source>
        <dbReference type="ARBA" id="ARBA00022630"/>
    </source>
</evidence>
<dbReference type="HOGENOM" id="CLU_018354_1_1_1"/>
<dbReference type="InterPro" id="IPR016169">
    <property type="entry name" value="FAD-bd_PCMH_sub2"/>
</dbReference>
<keyword evidence="7" id="KW-1185">Reference proteome</keyword>
<dbReference type="eggNOG" id="KOG1231">
    <property type="taxonomic scope" value="Eukaryota"/>
</dbReference>
<dbReference type="OrthoDB" id="2151789at2759"/>
<gene>
    <name evidence="6" type="ORF">ANIA_08964</name>
</gene>
<dbReference type="InterPro" id="IPR006094">
    <property type="entry name" value="Oxid_FAD_bind_N"/>
</dbReference>
<dbReference type="PANTHER" id="PTHR42973">
    <property type="entry name" value="BINDING OXIDOREDUCTASE, PUTATIVE (AFU_ORTHOLOGUE AFUA_1G17690)-RELATED"/>
    <property type="match status" value="1"/>
</dbReference>
<dbReference type="GO" id="GO:0016491">
    <property type="term" value="F:oxidoreductase activity"/>
    <property type="evidence" value="ECO:0007669"/>
    <property type="project" value="UniProtKB-KW"/>
</dbReference>
<dbReference type="GO" id="GO:0005576">
    <property type="term" value="C:extracellular region"/>
    <property type="evidence" value="ECO:0000318"/>
    <property type="project" value="GO_Central"/>
</dbReference>
<evidence type="ECO:0000256" key="1">
    <source>
        <dbReference type="ARBA" id="ARBA00005466"/>
    </source>
</evidence>